<dbReference type="FunCoup" id="V5I5X3">
    <property type="interactions" value="14"/>
</dbReference>
<protein>
    <recommendedName>
        <fullName evidence="1">Ferulic acid decarboxylase 1</fullName>
        <ecNumber evidence="1">4.1.1.102</ecNumber>
    </recommendedName>
    <alternativeName>
        <fullName evidence="1">Phenacrylate decarboxylase</fullName>
    </alternativeName>
</protein>
<evidence type="ECO:0000313" key="5">
    <source>
        <dbReference type="EMBL" id="GAD99720.1"/>
    </source>
</evidence>
<gene>
    <name evidence="1" type="primary">FDC1</name>
    <name evidence="5" type="ORF">PVAR5_8445</name>
</gene>
<dbReference type="InterPro" id="IPR002830">
    <property type="entry name" value="UbiD"/>
</dbReference>
<dbReference type="GO" id="GO:0046872">
    <property type="term" value="F:metal ion binding"/>
    <property type="evidence" value="ECO:0007669"/>
    <property type="project" value="UniProtKB-KW"/>
</dbReference>
<dbReference type="SUPFAM" id="SSF50475">
    <property type="entry name" value="FMN-binding split barrel"/>
    <property type="match status" value="1"/>
</dbReference>
<comment type="function">
    <text evidence="1">Catalyzes the reversible decarboxylation of aromatic carboxylic acids like ferulic acid, p-coumaric acid or cinnamic acid, producing the corresponding vinyl derivatives 4-vinylphenol, 4-vinylguaiacol, and styrene, respectively, which play the role of aroma metabolites.</text>
</comment>
<dbReference type="GO" id="GO:0016831">
    <property type="term" value="F:carboxy-lyase activity"/>
    <property type="evidence" value="ECO:0007669"/>
    <property type="project" value="UniProtKB-UniRule"/>
</dbReference>
<dbReference type="Proteomes" id="UP000018001">
    <property type="component" value="Unassembled WGS sequence"/>
</dbReference>
<feature type="domain" description="3-octaprenyl-4-hydroxybenzoate carboxy-lyase-like N-terminal" evidence="3">
    <location>
        <begin position="49"/>
        <end position="140"/>
    </location>
</feature>
<comment type="caution">
    <text evidence="1">Lacks conserved residue(s) required for the propagation of feature annotation.</text>
</comment>
<comment type="catalytic activity">
    <reaction evidence="1">
        <text>(E)-4-coumarate + H(+) = 4-vinylphenol + CO2</text>
        <dbReference type="Rhea" id="RHEA:33227"/>
        <dbReference type="ChEBI" id="CHEBI:1883"/>
        <dbReference type="ChEBI" id="CHEBI:12876"/>
        <dbReference type="ChEBI" id="CHEBI:15378"/>
        <dbReference type="ChEBI" id="CHEBI:16526"/>
        <dbReference type="EC" id="4.1.1.102"/>
    </reaction>
</comment>
<dbReference type="GO" id="GO:0046281">
    <property type="term" value="P:cinnamic acid catabolic process"/>
    <property type="evidence" value="ECO:0007669"/>
    <property type="project" value="UniProtKB-UniRule"/>
</dbReference>
<comment type="caution">
    <text evidence="5">The sequence shown here is derived from an EMBL/GenBank/DDBJ whole genome shotgun (WGS) entry which is preliminary data.</text>
</comment>
<reference evidence="6" key="1">
    <citation type="journal article" date="2014" name="Genome Announc.">
        <title>Draft genome sequence of the formaldehyde-resistant fungus Byssochlamys spectabilis No. 5 (anamorph Paecilomyces variotii No. 5) (NBRC109023).</title>
        <authorList>
            <person name="Oka T."/>
            <person name="Ekino K."/>
            <person name="Fukuda K."/>
            <person name="Nomura Y."/>
        </authorList>
    </citation>
    <scope>NUCLEOTIDE SEQUENCE [LARGE SCALE GENOMIC DNA]</scope>
    <source>
        <strain evidence="6">No. 5 / NBRC 109023</strain>
    </source>
</reference>
<comment type="cofactor">
    <cofactor evidence="1">
        <name>prenylated FMN</name>
        <dbReference type="ChEBI" id="CHEBI:87746"/>
    </cofactor>
    <text evidence="1">Binds 1 prenylated FMN per subunit.</text>
</comment>
<keyword evidence="1" id="KW-0963">Cytoplasm</keyword>
<comment type="cofactor">
    <cofactor evidence="1">
        <name>Mn(2+)</name>
        <dbReference type="ChEBI" id="CHEBI:29035"/>
    </cofactor>
</comment>
<dbReference type="GO" id="GO:0005737">
    <property type="term" value="C:cytoplasm"/>
    <property type="evidence" value="ECO:0007669"/>
    <property type="project" value="UniProtKB-SubCell"/>
</dbReference>
<dbReference type="PANTHER" id="PTHR30108">
    <property type="entry name" value="3-OCTAPRENYL-4-HYDROXYBENZOATE CARBOXY-LYASE-RELATED"/>
    <property type="match status" value="1"/>
</dbReference>
<dbReference type="GO" id="GO:0033494">
    <property type="term" value="P:ferulate metabolic process"/>
    <property type="evidence" value="ECO:0007669"/>
    <property type="project" value="UniProtKB-UniRule"/>
</dbReference>
<organism evidence="5 6">
    <name type="scientific">Byssochlamys spectabilis (strain No. 5 / NBRC 109023)</name>
    <name type="common">Paecilomyces variotii</name>
    <dbReference type="NCBI Taxonomy" id="1356009"/>
    <lineage>
        <taxon>Eukaryota</taxon>
        <taxon>Fungi</taxon>
        <taxon>Dikarya</taxon>
        <taxon>Ascomycota</taxon>
        <taxon>Pezizomycotina</taxon>
        <taxon>Eurotiomycetes</taxon>
        <taxon>Eurotiomycetidae</taxon>
        <taxon>Eurotiales</taxon>
        <taxon>Thermoascaceae</taxon>
        <taxon>Paecilomyces</taxon>
    </lineage>
</organism>
<dbReference type="InterPro" id="IPR049381">
    <property type="entry name" value="UbiD-like_C"/>
</dbReference>
<keyword evidence="1" id="KW-0479">Metal-binding</keyword>
<feature type="binding site" evidence="1">
    <location>
        <begin position="205"/>
        <end position="210"/>
    </location>
    <ligand>
        <name>prenylated FMN</name>
        <dbReference type="ChEBI" id="CHEBI:87746"/>
    </ligand>
</feature>
<name>V5I5X3_BYSSN</name>
<comment type="subcellular location">
    <subcellularLocation>
        <location evidence="1">Cytoplasm</location>
    </subcellularLocation>
</comment>
<proteinExistence type="inferred from homology"/>
<feature type="binding site" evidence="1">
    <location>
        <begin position="229"/>
        <end position="230"/>
    </location>
    <ligand>
        <name>prenylated FMN</name>
        <dbReference type="ChEBI" id="CHEBI:87746"/>
    </ligand>
</feature>
<feature type="domain" description="3-octaprenyl-4-hydroxybenzoate carboxy-lyase-like Rift-related" evidence="2">
    <location>
        <begin position="156"/>
        <end position="356"/>
    </location>
</feature>
<evidence type="ECO:0000259" key="2">
    <source>
        <dbReference type="Pfam" id="PF01977"/>
    </source>
</evidence>
<dbReference type="Gene3D" id="3.40.1670.10">
    <property type="entry name" value="UbiD C-terminal domain-like"/>
    <property type="match status" value="1"/>
</dbReference>
<dbReference type="InParanoid" id="V5I5X3"/>
<evidence type="ECO:0000259" key="4">
    <source>
        <dbReference type="Pfam" id="PF20696"/>
    </source>
</evidence>
<comment type="catalytic activity">
    <reaction evidence="1">
        <text>(E)-cinnamate + H(+) = styrene + CO2</text>
        <dbReference type="Rhea" id="RHEA:46920"/>
        <dbReference type="ChEBI" id="CHEBI:15378"/>
        <dbReference type="ChEBI" id="CHEBI:15669"/>
        <dbReference type="ChEBI" id="CHEBI:16526"/>
        <dbReference type="ChEBI" id="CHEBI:27452"/>
        <dbReference type="EC" id="4.1.1.102"/>
    </reaction>
</comment>
<dbReference type="InterPro" id="IPR032903">
    <property type="entry name" value="FDC-like"/>
</dbReference>
<dbReference type="EC" id="4.1.1.102" evidence="1"/>
<sequence length="543" mass="60056">MAHIITPKNLHLPLPFCGHAQLRLLSMSAVQSNVSDENKKPHLNFRSLISVLRQQDDLVDIKDAVSSNLEAAAITRRVYETLAPAPLFHNVSGTDPKSGLFKILGAPVGLRKNRRERYARIALQLGLPVMSSPRDIMQKLIDTKNGKPISPIPVLDAPVKQNILQGNQIDLTKWPIPLLHYLDGGNYLGTYGFHVVETLDKSWTSWSISRAMHIAGEPRSLTAPVMDGQHISHVRETWINSGAQDTPWAFVLGGPPAATFVAGMPLPAKVSEDGYIGALCGSPIEVVKCETNDLYVPANSELVIEGRISTSKSALEGPMGEYHGYLFQDEPMNEPLFQIDCVTHRNNPIVPISVAGTATDETHTVWGISIAAEIMDVLEKNGFPVDFVWMPFEAQSCWIVVSIDIEKLASLAVEAKELCRRAGDIIFKTHAGWEAPKVLLVGDDVDITDISQVVWALATRYRPGSDEHVFGDIEGIPMLPYMTRAKKNKQIKNPGIGGRSVMNLLLPPEFEGKRDWVQSSFACAFPEELTEIVIKKWKNWFPE</sequence>
<keyword evidence="1" id="KW-0464">Manganese</keyword>
<keyword evidence="1" id="KW-0456">Lyase</keyword>
<dbReference type="Gene3D" id="1.20.5.4570">
    <property type="match status" value="1"/>
</dbReference>
<dbReference type="SUPFAM" id="SSF143968">
    <property type="entry name" value="UbiD C-terminal domain-like"/>
    <property type="match status" value="1"/>
</dbReference>
<dbReference type="Pfam" id="PF20695">
    <property type="entry name" value="UbiD_N"/>
    <property type="match status" value="1"/>
</dbReference>
<dbReference type="NCBIfam" id="TIGR00148">
    <property type="entry name" value="UbiD family decarboxylase"/>
    <property type="match status" value="1"/>
</dbReference>
<feature type="domain" description="3-octaprenyl-4-hydroxybenzoate carboxy-lyase-like C-terminal" evidence="4">
    <location>
        <begin position="363"/>
        <end position="497"/>
    </location>
</feature>
<dbReference type="Pfam" id="PF01977">
    <property type="entry name" value="UbiD"/>
    <property type="match status" value="1"/>
</dbReference>
<dbReference type="InterPro" id="IPR049383">
    <property type="entry name" value="UbiD-like_N"/>
</dbReference>
<feature type="binding site" evidence="1">
    <location>
        <position position="272"/>
    </location>
    <ligand>
        <name>Mn(2+)</name>
        <dbReference type="ChEBI" id="CHEBI:29035"/>
    </ligand>
</feature>
<dbReference type="Pfam" id="PF20696">
    <property type="entry name" value="UbiD_C"/>
    <property type="match status" value="1"/>
</dbReference>
<accession>V5I5X3</accession>
<dbReference type="HAMAP" id="MF_01983">
    <property type="entry name" value="UbiD_FDC"/>
    <property type="match status" value="1"/>
</dbReference>
<feature type="binding site" evidence="1">
    <location>
        <position position="230"/>
    </location>
    <ligand>
        <name>Mn(2+)</name>
        <dbReference type="ChEBI" id="CHEBI:29035"/>
    </ligand>
</feature>
<keyword evidence="1" id="KW-0210">Decarboxylase</keyword>
<dbReference type="EMBL" id="BAUL01000314">
    <property type="protein sequence ID" value="GAD99720.1"/>
    <property type="molecule type" value="Genomic_DNA"/>
</dbReference>
<dbReference type="eggNOG" id="ENOG502QR5I">
    <property type="taxonomic scope" value="Eukaryota"/>
</dbReference>
<dbReference type="HOGENOM" id="CLU_023348_0_0_1"/>
<evidence type="ECO:0000256" key="1">
    <source>
        <dbReference type="HAMAP-Rule" id="MF_03196"/>
    </source>
</evidence>
<comment type="catalytic activity">
    <reaction evidence="1">
        <text>(E)-ferulate + H(+) = 2-methoxy-4-vinylphenol + CO2</text>
        <dbReference type="Rhea" id="RHEA:33807"/>
        <dbReference type="ChEBI" id="CHEBI:15378"/>
        <dbReference type="ChEBI" id="CHEBI:16526"/>
        <dbReference type="ChEBI" id="CHEBI:29749"/>
        <dbReference type="ChEBI" id="CHEBI:42438"/>
        <dbReference type="EC" id="4.1.1.102"/>
    </reaction>
</comment>
<feature type="active site" description="Proton donor" evidence="1">
    <location>
        <position position="321"/>
    </location>
</feature>
<dbReference type="OrthoDB" id="4878259at2759"/>
<dbReference type="AlphaFoldDB" id="V5I5X3"/>
<comment type="subunit">
    <text evidence="1">Homodimer. May form higher order oligomers.</text>
</comment>
<keyword evidence="6" id="KW-1185">Reference proteome</keyword>
<evidence type="ECO:0000313" key="6">
    <source>
        <dbReference type="Proteomes" id="UP000018001"/>
    </source>
</evidence>
<dbReference type="PANTHER" id="PTHR30108:SF17">
    <property type="entry name" value="FERULIC ACID DECARBOXYLASE 1"/>
    <property type="match status" value="1"/>
</dbReference>
<comment type="similarity">
    <text evidence="1">Belongs to the UbiD family. UbiD-like/FDC subfamily.</text>
</comment>
<evidence type="ECO:0000259" key="3">
    <source>
        <dbReference type="Pfam" id="PF20695"/>
    </source>
</evidence>
<dbReference type="InterPro" id="IPR048304">
    <property type="entry name" value="UbiD_Rift_dom"/>
</dbReference>
<feature type="binding site" evidence="1">
    <location>
        <position position="272"/>
    </location>
    <ligand>
        <name>prenylated FMN</name>
        <dbReference type="ChEBI" id="CHEBI:87746"/>
    </ligand>
</feature>